<reference evidence="6 7" key="1">
    <citation type="submission" date="2017-12" db="EMBL/GenBank/DDBJ databases">
        <title>Phylogenetic diversity of female urinary microbiome.</title>
        <authorList>
            <person name="Thomas-White K."/>
            <person name="Wolfe A.J."/>
        </authorList>
    </citation>
    <scope>NUCLEOTIDE SEQUENCE [LARGE SCALE GENOMIC DNA]</scope>
    <source>
        <strain evidence="6 7">UMB0402</strain>
    </source>
</reference>
<dbReference type="Gene3D" id="3.40.50.10420">
    <property type="entry name" value="NagB/RpiA/CoA transferase-like"/>
    <property type="match status" value="1"/>
</dbReference>
<evidence type="ECO:0000313" key="6">
    <source>
        <dbReference type="EMBL" id="PKY72227.1"/>
    </source>
</evidence>
<feature type="binding site" evidence="4">
    <location>
        <begin position="19"/>
        <end position="23"/>
    </location>
    <ligand>
        <name>ATP</name>
        <dbReference type="ChEBI" id="CHEBI:30616"/>
    </ligand>
</feature>
<gene>
    <name evidence="6" type="ORF">CYJ19_05070</name>
</gene>
<evidence type="ECO:0000256" key="4">
    <source>
        <dbReference type="PIRSR" id="PIRSR006806-1"/>
    </source>
</evidence>
<dbReference type="GO" id="GO:0030272">
    <property type="term" value="F:5-formyltetrahydrofolate cyclo-ligase activity"/>
    <property type="evidence" value="ECO:0007669"/>
    <property type="project" value="UniProtKB-EC"/>
</dbReference>
<feature type="binding site" evidence="4">
    <location>
        <begin position="147"/>
        <end position="155"/>
    </location>
    <ligand>
        <name>ATP</name>
        <dbReference type="ChEBI" id="CHEBI:30616"/>
    </ligand>
</feature>
<feature type="binding site" evidence="4">
    <location>
        <position position="63"/>
    </location>
    <ligand>
        <name>substrate</name>
    </ligand>
</feature>
<evidence type="ECO:0000256" key="5">
    <source>
        <dbReference type="RuleBase" id="RU361279"/>
    </source>
</evidence>
<keyword evidence="6" id="KW-0436">Ligase</keyword>
<accession>A0A2I1IM91</accession>
<dbReference type="InterPro" id="IPR024185">
    <property type="entry name" value="FTHF_cligase-like_sf"/>
</dbReference>
<dbReference type="EMBL" id="PKKO01000003">
    <property type="protein sequence ID" value="PKY72227.1"/>
    <property type="molecule type" value="Genomic_DNA"/>
</dbReference>
<name>A0A2I1IM91_9ACTO</name>
<comment type="catalytic activity">
    <reaction evidence="5">
        <text>(6S)-5-formyl-5,6,7,8-tetrahydrofolate + ATP = (6R)-5,10-methenyltetrahydrofolate + ADP + phosphate</text>
        <dbReference type="Rhea" id="RHEA:10488"/>
        <dbReference type="ChEBI" id="CHEBI:30616"/>
        <dbReference type="ChEBI" id="CHEBI:43474"/>
        <dbReference type="ChEBI" id="CHEBI:57455"/>
        <dbReference type="ChEBI" id="CHEBI:57457"/>
        <dbReference type="ChEBI" id="CHEBI:456216"/>
        <dbReference type="EC" id="6.3.3.2"/>
    </reaction>
</comment>
<comment type="similarity">
    <text evidence="1 5">Belongs to the 5-formyltetrahydrofolate cyclo-ligase family.</text>
</comment>
<dbReference type="SUPFAM" id="SSF100950">
    <property type="entry name" value="NagB/RpiA/CoA transferase-like"/>
    <property type="match status" value="1"/>
</dbReference>
<dbReference type="RefSeq" id="WP_081638933.1">
    <property type="nucleotide sequence ID" value="NZ_JASOXK010000005.1"/>
</dbReference>
<dbReference type="GO" id="GO:0035999">
    <property type="term" value="P:tetrahydrofolate interconversion"/>
    <property type="evidence" value="ECO:0007669"/>
    <property type="project" value="TreeGrafter"/>
</dbReference>
<dbReference type="STRING" id="33007.HMPREF3198_00142"/>
<organism evidence="6 7">
    <name type="scientific">Winkia neuii</name>
    <dbReference type="NCBI Taxonomy" id="33007"/>
    <lineage>
        <taxon>Bacteria</taxon>
        <taxon>Bacillati</taxon>
        <taxon>Actinomycetota</taxon>
        <taxon>Actinomycetes</taxon>
        <taxon>Actinomycetales</taxon>
        <taxon>Actinomycetaceae</taxon>
        <taxon>Winkia</taxon>
    </lineage>
</organism>
<dbReference type="Proteomes" id="UP000235122">
    <property type="component" value="Unassembled WGS sequence"/>
</dbReference>
<sequence length="206" mass="22364">MDMEQNFDAVAEEDIEEAKSTLRAKVRAKRKQLTNAQRTEAAAGILRAATPLLERAHTLAAYVPVNSEPDIMAVVDAAWAAQKKILLPRLGPKLSRTWALYRGREDLQVHAPGRPPAPSGEVLDPRAITQAKVLFIPALSIDRSGNRLGQGGGWYDHVLENAAPDACICGIVYNHEYADAEDVLPTAGHDKKVNAVITPAGLLYLN</sequence>
<dbReference type="EC" id="6.3.3.2" evidence="5"/>
<keyword evidence="5" id="KW-0460">Magnesium</keyword>
<dbReference type="PANTHER" id="PTHR23407:SF1">
    <property type="entry name" value="5-FORMYLTETRAHYDROFOLATE CYCLO-LIGASE"/>
    <property type="match status" value="1"/>
</dbReference>
<keyword evidence="2 4" id="KW-0547">Nucleotide-binding</keyword>
<dbReference type="GO" id="GO:0046872">
    <property type="term" value="F:metal ion binding"/>
    <property type="evidence" value="ECO:0007669"/>
    <property type="project" value="UniProtKB-KW"/>
</dbReference>
<dbReference type="Pfam" id="PF01812">
    <property type="entry name" value="5-FTHF_cyc-lig"/>
    <property type="match status" value="1"/>
</dbReference>
<dbReference type="PANTHER" id="PTHR23407">
    <property type="entry name" value="ATPASE INHIBITOR/5-FORMYLTETRAHYDROFOLATE CYCLO-LIGASE"/>
    <property type="match status" value="1"/>
</dbReference>
<dbReference type="GO" id="GO:0009396">
    <property type="term" value="P:folic acid-containing compound biosynthetic process"/>
    <property type="evidence" value="ECO:0007669"/>
    <property type="project" value="TreeGrafter"/>
</dbReference>
<proteinExistence type="inferred from homology"/>
<evidence type="ECO:0000313" key="7">
    <source>
        <dbReference type="Proteomes" id="UP000235122"/>
    </source>
</evidence>
<dbReference type="GO" id="GO:0005524">
    <property type="term" value="F:ATP binding"/>
    <property type="evidence" value="ECO:0007669"/>
    <property type="project" value="UniProtKB-KW"/>
</dbReference>
<comment type="cofactor">
    <cofactor evidence="5">
        <name>Mg(2+)</name>
        <dbReference type="ChEBI" id="CHEBI:18420"/>
    </cofactor>
</comment>
<evidence type="ECO:0000256" key="2">
    <source>
        <dbReference type="ARBA" id="ARBA00022741"/>
    </source>
</evidence>
<feature type="binding site" evidence="4">
    <location>
        <position position="68"/>
    </location>
    <ligand>
        <name>substrate</name>
    </ligand>
</feature>
<evidence type="ECO:0000256" key="3">
    <source>
        <dbReference type="ARBA" id="ARBA00022840"/>
    </source>
</evidence>
<protein>
    <recommendedName>
        <fullName evidence="5">5-formyltetrahydrofolate cyclo-ligase</fullName>
        <ecNumber evidence="5">6.3.3.2</ecNumber>
    </recommendedName>
</protein>
<dbReference type="PIRSF" id="PIRSF006806">
    <property type="entry name" value="FTHF_cligase"/>
    <property type="match status" value="1"/>
</dbReference>
<dbReference type="AlphaFoldDB" id="A0A2I1IM91"/>
<dbReference type="InterPro" id="IPR037171">
    <property type="entry name" value="NagB/RpiA_transferase-like"/>
</dbReference>
<comment type="caution">
    <text evidence="6">The sequence shown here is derived from an EMBL/GenBank/DDBJ whole genome shotgun (WGS) entry which is preliminary data.</text>
</comment>
<keyword evidence="3 4" id="KW-0067">ATP-binding</keyword>
<evidence type="ECO:0000256" key="1">
    <source>
        <dbReference type="ARBA" id="ARBA00010638"/>
    </source>
</evidence>
<dbReference type="NCBIfam" id="TIGR02727">
    <property type="entry name" value="MTHFS_bact"/>
    <property type="match status" value="1"/>
</dbReference>
<dbReference type="InterPro" id="IPR002698">
    <property type="entry name" value="FTHF_cligase"/>
</dbReference>
<keyword evidence="5" id="KW-0479">Metal-binding</keyword>
<keyword evidence="7" id="KW-1185">Reference proteome</keyword>